<feature type="domain" description="UvrD-like helicase ATP-binding" evidence="8">
    <location>
        <begin position="539"/>
        <end position="900"/>
    </location>
</feature>
<accession>A0A017SJ61</accession>
<dbReference type="PROSITE" id="PS50103">
    <property type="entry name" value="ZF_C3H1"/>
    <property type="match status" value="1"/>
</dbReference>
<dbReference type="HOGENOM" id="CLU_231745_0_0_1"/>
<keyword evidence="10" id="KW-1185">Reference proteome</keyword>
<feature type="binding site" evidence="5">
    <location>
        <begin position="560"/>
        <end position="567"/>
    </location>
    <ligand>
        <name>ATP</name>
        <dbReference type="ChEBI" id="CHEBI:30616"/>
    </ligand>
</feature>
<dbReference type="EMBL" id="KK088417">
    <property type="protein sequence ID" value="EYE96694.1"/>
    <property type="molecule type" value="Genomic_DNA"/>
</dbReference>
<evidence type="ECO:0000256" key="2">
    <source>
        <dbReference type="ARBA" id="ARBA00022801"/>
    </source>
</evidence>
<keyword evidence="6" id="KW-0863">Zinc-finger</keyword>
<dbReference type="PANTHER" id="PTHR21529">
    <property type="entry name" value="MAMMARY TURMOR VIRUS RECEPTOR HOMOLOG 1, 2 MTVR1, 2"/>
    <property type="match status" value="1"/>
</dbReference>
<keyword evidence="6" id="KW-0862">Zinc</keyword>
<dbReference type="GO" id="GO:0004386">
    <property type="term" value="F:helicase activity"/>
    <property type="evidence" value="ECO:0007669"/>
    <property type="project" value="UniProtKB-UniRule"/>
</dbReference>
<keyword evidence="3 5" id="KW-0347">Helicase</keyword>
<dbReference type="InterPro" id="IPR039904">
    <property type="entry name" value="TRANK1"/>
</dbReference>
<evidence type="ECO:0000313" key="10">
    <source>
        <dbReference type="Proteomes" id="UP000019804"/>
    </source>
</evidence>
<organism evidence="9 10">
    <name type="scientific">Aspergillus ruber (strain CBS 135680)</name>
    <dbReference type="NCBI Taxonomy" id="1388766"/>
    <lineage>
        <taxon>Eukaryota</taxon>
        <taxon>Fungi</taxon>
        <taxon>Dikarya</taxon>
        <taxon>Ascomycota</taxon>
        <taxon>Pezizomycotina</taxon>
        <taxon>Eurotiomycetes</taxon>
        <taxon>Eurotiomycetidae</taxon>
        <taxon>Eurotiales</taxon>
        <taxon>Aspergillaceae</taxon>
        <taxon>Aspergillus</taxon>
        <taxon>Aspergillus subgen. Aspergillus</taxon>
    </lineage>
</organism>
<dbReference type="GO" id="GO:0016787">
    <property type="term" value="F:hydrolase activity"/>
    <property type="evidence" value="ECO:0007669"/>
    <property type="project" value="UniProtKB-UniRule"/>
</dbReference>
<dbReference type="Pfam" id="PF00580">
    <property type="entry name" value="UvrD-helicase"/>
    <property type="match status" value="1"/>
</dbReference>
<dbReference type="GO" id="GO:0008270">
    <property type="term" value="F:zinc ion binding"/>
    <property type="evidence" value="ECO:0007669"/>
    <property type="project" value="UniProtKB-KW"/>
</dbReference>
<keyword evidence="1 5" id="KW-0547">Nucleotide-binding</keyword>
<evidence type="ECO:0000259" key="8">
    <source>
        <dbReference type="PROSITE" id="PS51198"/>
    </source>
</evidence>
<dbReference type="SUPFAM" id="SSF52540">
    <property type="entry name" value="P-loop containing nucleoside triphosphate hydrolases"/>
    <property type="match status" value="1"/>
</dbReference>
<dbReference type="InterPro" id="IPR011990">
    <property type="entry name" value="TPR-like_helical_dom_sf"/>
</dbReference>
<dbReference type="InterPro" id="IPR014016">
    <property type="entry name" value="UvrD-like_ATP-bd"/>
</dbReference>
<keyword evidence="4 5" id="KW-0067">ATP-binding</keyword>
<name>A0A017SJ61_ASPRC</name>
<evidence type="ECO:0000256" key="5">
    <source>
        <dbReference type="PROSITE-ProRule" id="PRU00560"/>
    </source>
</evidence>
<evidence type="ECO:0000259" key="7">
    <source>
        <dbReference type="PROSITE" id="PS50103"/>
    </source>
</evidence>
<dbReference type="RefSeq" id="XP_040640382.1">
    <property type="nucleotide sequence ID" value="XM_040787560.1"/>
</dbReference>
<dbReference type="Gene3D" id="3.40.50.300">
    <property type="entry name" value="P-loop containing nucleotide triphosphate hydrolases"/>
    <property type="match status" value="2"/>
</dbReference>
<evidence type="ECO:0000256" key="6">
    <source>
        <dbReference type="PROSITE-ProRule" id="PRU00723"/>
    </source>
</evidence>
<dbReference type="Proteomes" id="UP000019804">
    <property type="component" value="Unassembled WGS sequence"/>
</dbReference>
<dbReference type="SUPFAM" id="SSF48452">
    <property type="entry name" value="TPR-like"/>
    <property type="match status" value="1"/>
</dbReference>
<proteinExistence type="predicted"/>
<dbReference type="InterPro" id="IPR027417">
    <property type="entry name" value="P-loop_NTPase"/>
</dbReference>
<evidence type="ECO:0000256" key="3">
    <source>
        <dbReference type="ARBA" id="ARBA00022806"/>
    </source>
</evidence>
<dbReference type="STRING" id="1388766.A0A017SJ61"/>
<feature type="domain" description="C3H1-type" evidence="7">
    <location>
        <begin position="1527"/>
        <end position="1556"/>
    </location>
</feature>
<evidence type="ECO:0000313" key="9">
    <source>
        <dbReference type="EMBL" id="EYE96694.1"/>
    </source>
</evidence>
<sequence length="2159" mass="245609">MAFHLSSLLLREKPPSHLEYIIAVSSVSSWKLNIFQDGSNRESVLLHTDRALSRLQRLFQIFQQQELSQNVSEGLVRGLILPLIQDDDPLITVDQAFPLVGAALPIMTKASSACIREIAKILLEVDGLLERLLSHERYIVALNEWFSLKNSHLDKKLVNKLTHKLVRMCENCTSSHGIQSVCQEWHIVTALMLSLATLAHSVESEETRQLQKTRDLPLLAGMRMLNRDDKKTNKARQSNQREFSIPKPTLQQLSLLGIKKPESLRAVQTLQEELESRKTMSILRTVIDTYPCRLCWEMVTGKSSLPVYNVKLSENTKGSSVKYDIFGKRIGFWKVLLTDRAFKSSRKLARTGSFERVERKLRELASGQWKGKDISNRVGTKKQRHEMQIPLLKAVVTRELSILWQIDVGFYEDQPWERKQVVKVWHIVDSEDEIQNATNQVISLQRAHNTEDYVHMCCQRPIQQSDGRFLPVKFDNIKDSRKYPQPEPAAAPAPKAANKELIEMSSKYHVSALNNKFYSLTEPFLRTIVHSTGSEEVPFDLSPEEYEIITNFNTSSLILGRSGTGKTTCLLFKILAKYRAQEMSDGPPVRQQLLLTRSPYLASKLQTYARSLIQTQAHGKPIAGMSEDDLLDDEGSGEPLSLFSLEDKSFPFVCTYDRLLQLLNDTIQSIDRKNFLHSDITSPGHVAKGSSVSKRPRTVDFNVFKVEYWTCLASIIPSQCPPELLFSEIVGVIKGSSSTAISLEWLTREQYLSRSSKTSPAFNDEADRERVYAAFERYEKLKKQRNEMDELDRVLGLLRSIRNDPALGQLVRQGFEEIYVDEVQDLRCLDIVLLLGCVCDARGVHLAGDTAQCISKDSFFRFPEIKAMFFEHYDSVAAETGQLELAKPTQFSLAKNYRSHQGILSFASFTMQMLWNGFPDAIDKLDPEIGQVGGPRPMIFAGFDSRILSAKMIGLVKLNDRVADFGAEQVILVRDDVAKDRLQKQIGEIALVLTILESKGMEFDDVLAYDFFSGSDLGSSYRCLHLLARGAKSQFDSQRHIGLCSELKHLYVAITRARNQLWFVESNENSVDPIVQALRANESEQFVEVVNQNDSDVAEKVKVLRAGGSVDPERWIKRGAHLLRQKNFADALFCFKKASYRKGVTESQAYLYEQQGRACRAAGDRDGYTDNYDKAIGFFVEIGMFREAATCLESLQRYERVARLWEENGQHLKAAIFYEKAGLFVNASHSYDTVGNNSTKVSGNTIHRYSRLCNILLKQGRISPKLRAKTIDLLGSDVDKEQFFREFELFDHLRVLYLSKRKYSDLFNICVLTGDLASAIDVAVLYDLGYTVEERSVETVFHYVMAETVFARRGMIETRVKQLDALLKPHKSLYLTRLAFQWKKAFDIVGRFEGEEEPYNISSLEDGRVKNFLCLFAIAFEGHLFARSKVSLIPLDIVVQAGKIIQSLNSEDTALQEGLSLVSGIFCIPGSNEAMVLPWSPLAAGSSENMASYSFKDLLLRANEWIVPKFPKIVAVLYDTLNILWKQETQKRCTSFITRGNCPNRLKGCPYTHEVPNTEYCTSRVNGLLRICSVFCQLTPLYLQRIMDDDFQEAFLKRRRRWLENLIEELTVVASFEQSPEATILAQFHIRTNRQLAATASCLEDLLFHRLAKEWTSRQSLTMMLEQVHLARFLDPQINIRFGRALHHRVWCTLQHQMMNTSLETAHSAVLFAEGIRNTMALNDFNVFASQVSAFLYHVEYIDLNALFAYEALVSVFDFTATYLLSMINPGNAVAIPWSWAALHLPAIIHARNAKSGLMPDQATLAYGSCLLNLTAGFCTIASNLERVMNQRRFLFGRSRPDAFIRRRNSDFLATVVLNLSNWPLPLRGISELINQVQAVLRTFSISDSSFLQRLQEDLLSSFRLYNGKDKMCIITLDDKATHPLHLSSFFEKGVRVTKLSDILQDFQGMAEAVAVSDEKRQDMNKSEEDEYMGFNPEIIVHLQRRWRIIFTRIYEQRRARETLHGQILISIQKLCDTVLGGEWGTRASAGTLKIHIRAFLFTQGINVLIEIDKATRTIRAVRDSWKAAFKRPLTFSEIEVLESITPQIGNVESKLSNLTETWSLHGFEKHILRTSPEKWRAGAREAVRVLRSIRYEVDGVERKLASTAELEARSDIIT</sequence>
<evidence type="ECO:0008006" key="11">
    <source>
        <dbReference type="Google" id="ProtNLM"/>
    </source>
</evidence>
<dbReference type="PANTHER" id="PTHR21529:SF4">
    <property type="entry name" value="TPR AND ANKYRIN REPEAT-CONTAINING PROTEIN 1"/>
    <property type="match status" value="1"/>
</dbReference>
<keyword evidence="6" id="KW-0479">Metal-binding</keyword>
<reference evidence="10" key="1">
    <citation type="journal article" date="2014" name="Nat. Commun.">
        <title>Genomic adaptations of the halophilic Dead Sea filamentous fungus Eurotium rubrum.</title>
        <authorList>
            <person name="Kis-Papo T."/>
            <person name="Weig A.R."/>
            <person name="Riley R."/>
            <person name="Persoh D."/>
            <person name="Salamov A."/>
            <person name="Sun H."/>
            <person name="Lipzen A."/>
            <person name="Wasser S.P."/>
            <person name="Rambold G."/>
            <person name="Grigoriev I.V."/>
            <person name="Nevo E."/>
        </authorList>
    </citation>
    <scope>NUCLEOTIDE SEQUENCE [LARGE SCALE GENOMIC DNA]</scope>
    <source>
        <strain evidence="10">CBS 135680</strain>
    </source>
</reference>
<evidence type="ECO:0000256" key="1">
    <source>
        <dbReference type="ARBA" id="ARBA00022741"/>
    </source>
</evidence>
<dbReference type="OrthoDB" id="3156807at2759"/>
<gene>
    <name evidence="9" type="ORF">EURHEDRAFT_552466</name>
</gene>
<dbReference type="PROSITE" id="PS51198">
    <property type="entry name" value="UVRD_HELICASE_ATP_BIND"/>
    <property type="match status" value="1"/>
</dbReference>
<dbReference type="InterPro" id="IPR000571">
    <property type="entry name" value="Znf_CCCH"/>
</dbReference>
<protein>
    <recommendedName>
        <fullName evidence="11">UvrD-like helicase ATP-binding domain-containing protein</fullName>
    </recommendedName>
</protein>
<dbReference type="GO" id="GO:0005524">
    <property type="term" value="F:ATP binding"/>
    <property type="evidence" value="ECO:0007669"/>
    <property type="project" value="UniProtKB-UniRule"/>
</dbReference>
<keyword evidence="2 5" id="KW-0378">Hydrolase</keyword>
<feature type="zinc finger region" description="C3H1-type" evidence="6">
    <location>
        <begin position="1527"/>
        <end position="1556"/>
    </location>
</feature>
<evidence type="ECO:0000256" key="4">
    <source>
        <dbReference type="ARBA" id="ARBA00022840"/>
    </source>
</evidence>
<dbReference type="GeneID" id="63702684"/>